<evidence type="ECO:0000313" key="3">
    <source>
        <dbReference type="Proteomes" id="UP001249240"/>
    </source>
</evidence>
<feature type="domain" description="M protein trans-acting positive regulator (MGA) HTH" evidence="1">
    <location>
        <begin position="7"/>
        <end position="59"/>
    </location>
</feature>
<reference evidence="2" key="1">
    <citation type="submission" date="2023-03" db="EMBL/GenBank/DDBJ databases">
        <authorList>
            <person name="Shen W."/>
            <person name="Cai J."/>
        </authorList>
    </citation>
    <scope>NUCLEOTIDE SEQUENCE</scope>
    <source>
        <strain evidence="2">B646-2</strain>
    </source>
</reference>
<organism evidence="2 3">
    <name type="scientific">Enterococcus raffinosus</name>
    <dbReference type="NCBI Taxonomy" id="71452"/>
    <lineage>
        <taxon>Bacteria</taxon>
        <taxon>Bacillati</taxon>
        <taxon>Bacillota</taxon>
        <taxon>Bacilli</taxon>
        <taxon>Lactobacillales</taxon>
        <taxon>Enterococcaceae</taxon>
        <taxon>Enterococcus</taxon>
    </lineage>
</organism>
<dbReference type="RefSeq" id="WP_010746837.1">
    <property type="nucleotide sequence ID" value="NZ_BAAAXM010000041.1"/>
</dbReference>
<dbReference type="InterPro" id="IPR013199">
    <property type="entry name" value="HTH_Mga_DNA-bd_dom"/>
</dbReference>
<proteinExistence type="predicted"/>
<comment type="caution">
    <text evidence="2">The sequence shown here is derived from an EMBL/GenBank/DDBJ whole genome shotgun (WGS) entry which is preliminary data.</text>
</comment>
<dbReference type="EMBL" id="JARPXM010000002">
    <property type="protein sequence ID" value="MDT2537009.1"/>
    <property type="molecule type" value="Genomic_DNA"/>
</dbReference>
<sequence length="484" mass="57218">MLERYIEKNIFRQVYLCQQLYQKKEVFLKSMAERLDVCSITINNDLDALKESFEQEILIFERTRNSCKVSFDPAFSLLELSQRIYRRSDFLRVLNDFLVGNTHWTEIAEKEFLSTSKIYQIRTNIFSFAKELGYLDSNNAIQVPEKDLRYLLLAISRATGDRSAIPFNKMIAAGAEELIDYVESHFFARDYPKSEREIIVLGTQLSSQRARQFPIIFSEDEKKTARQTPLFGLIQAGIKNLQSSICVNEDELFFIYSLFNARNYLCNNLELLQKDFEVVYQNHIQRYPEIEELLQQFHFSLNIPLENELLLKKAFLPFIRSAWANMQLFQPDLIYLLDVEQKELYQTVQTILIDWSTRYRPNIHWNDNFIRKMTLTLDLLRKNTFDEKIELYIVAPTDFNFLYYRKQLENLLDDHFTISNMIYNTLNEVVDDVFFCSKRIIVCDTALYQADLGSENTLIYPVSLQTINNTCYEINQLVRPIEKA</sequence>
<dbReference type="Proteomes" id="UP001249240">
    <property type="component" value="Unassembled WGS sequence"/>
</dbReference>
<protein>
    <submittedName>
        <fullName evidence="2">Helix-turn-helix domain-containing protein</fullName>
    </submittedName>
</protein>
<dbReference type="AlphaFoldDB" id="A0AAW8STC5"/>
<evidence type="ECO:0000259" key="1">
    <source>
        <dbReference type="Pfam" id="PF08280"/>
    </source>
</evidence>
<evidence type="ECO:0000313" key="2">
    <source>
        <dbReference type="EMBL" id="MDT2537009.1"/>
    </source>
</evidence>
<gene>
    <name evidence="2" type="ORF">P7D78_02640</name>
</gene>
<dbReference type="Pfam" id="PF08280">
    <property type="entry name" value="HTH_Mga"/>
    <property type="match status" value="1"/>
</dbReference>
<accession>A0AAW8STC5</accession>
<name>A0AAW8STC5_9ENTE</name>